<keyword evidence="2" id="KW-1185">Reference proteome</keyword>
<dbReference type="EMBL" id="BAABDI010000003">
    <property type="protein sequence ID" value="GAA3963024.1"/>
    <property type="molecule type" value="Genomic_DNA"/>
</dbReference>
<dbReference type="Proteomes" id="UP001501556">
    <property type="component" value="Unassembled WGS sequence"/>
</dbReference>
<organism evidence="1 2">
    <name type="scientific">Hymenobacter antarcticus</name>
    <dbReference type="NCBI Taxonomy" id="486270"/>
    <lineage>
        <taxon>Bacteria</taxon>
        <taxon>Pseudomonadati</taxon>
        <taxon>Bacteroidota</taxon>
        <taxon>Cytophagia</taxon>
        <taxon>Cytophagales</taxon>
        <taxon>Hymenobacteraceae</taxon>
        <taxon>Hymenobacter</taxon>
    </lineage>
</organism>
<gene>
    <name evidence="1" type="ORF">GCM10022407_07170</name>
</gene>
<reference evidence="2" key="1">
    <citation type="journal article" date="2019" name="Int. J. Syst. Evol. Microbiol.">
        <title>The Global Catalogue of Microorganisms (GCM) 10K type strain sequencing project: providing services to taxonomists for standard genome sequencing and annotation.</title>
        <authorList>
            <consortium name="The Broad Institute Genomics Platform"/>
            <consortium name="The Broad Institute Genome Sequencing Center for Infectious Disease"/>
            <person name="Wu L."/>
            <person name="Ma J."/>
        </authorList>
    </citation>
    <scope>NUCLEOTIDE SEQUENCE [LARGE SCALE GENOMIC DNA]</scope>
    <source>
        <strain evidence="2">JCM 17217</strain>
    </source>
</reference>
<sequence length="164" mass="17504">MRPCFFPSGEPWAPPACPYTCCARCWPTATASTRTGHAERLAHPPGGWLHYITNKTIVGGFLGGLVGVGLTKKRLNVTASSGDLMVSPLLPGLRSGWLGCFFSALENGTYGTAPVLLWASTSAMASSATPPGSTKSSFWRRWRCYCGCWNGAGVWPMAGGFSYF</sequence>
<comment type="caution">
    <text evidence="1">The sequence shown here is derived from an EMBL/GenBank/DDBJ whole genome shotgun (WGS) entry which is preliminary data.</text>
</comment>
<protein>
    <submittedName>
        <fullName evidence="1">Uncharacterized protein</fullName>
    </submittedName>
</protein>
<proteinExistence type="predicted"/>
<evidence type="ECO:0000313" key="2">
    <source>
        <dbReference type="Proteomes" id="UP001501556"/>
    </source>
</evidence>
<evidence type="ECO:0000313" key="1">
    <source>
        <dbReference type="EMBL" id="GAA3963024.1"/>
    </source>
</evidence>
<name>A0ABP7PBQ4_9BACT</name>
<accession>A0ABP7PBQ4</accession>